<dbReference type="OrthoDB" id="40725at2759"/>
<gene>
    <name evidence="4" type="ORF">FRACYDRAFT_155444</name>
</gene>
<evidence type="ECO:0000313" key="5">
    <source>
        <dbReference type="Proteomes" id="UP000095751"/>
    </source>
</evidence>
<name>A0A1E7F2S8_9STRA</name>
<dbReference type="AlphaFoldDB" id="A0A1E7F2S8"/>
<dbReference type="EC" id="5.2.1.8" evidence="2"/>
<accession>A0A1E7F2S8</accession>
<comment type="catalytic activity">
    <reaction evidence="2">
        <text>[protein]-peptidylproline (omega=180) = [protein]-peptidylproline (omega=0)</text>
        <dbReference type="Rhea" id="RHEA:16237"/>
        <dbReference type="Rhea" id="RHEA-COMP:10747"/>
        <dbReference type="Rhea" id="RHEA-COMP:10748"/>
        <dbReference type="ChEBI" id="CHEBI:83833"/>
        <dbReference type="ChEBI" id="CHEBI:83834"/>
        <dbReference type="EC" id="5.2.1.8"/>
    </reaction>
</comment>
<dbReference type="GO" id="GO:0003755">
    <property type="term" value="F:peptidyl-prolyl cis-trans isomerase activity"/>
    <property type="evidence" value="ECO:0007669"/>
    <property type="project" value="UniProtKB-UniRule"/>
</dbReference>
<dbReference type="InterPro" id="IPR000297">
    <property type="entry name" value="PPIase_PpiC"/>
</dbReference>
<dbReference type="InterPro" id="IPR052204">
    <property type="entry name" value="PpiC/parvulin_rotamase"/>
</dbReference>
<reference evidence="4 5" key="1">
    <citation type="submission" date="2016-09" db="EMBL/GenBank/DDBJ databases">
        <title>Extensive genetic diversity and differential bi-allelic expression allows diatom success in the polar Southern Ocean.</title>
        <authorList>
            <consortium name="DOE Joint Genome Institute"/>
            <person name="Mock T."/>
            <person name="Otillar R.P."/>
            <person name="Strauss J."/>
            <person name="Dupont C."/>
            <person name="Frickenhaus S."/>
            <person name="Maumus F."/>
            <person name="Mcmullan M."/>
            <person name="Sanges R."/>
            <person name="Schmutz J."/>
            <person name="Toseland A."/>
            <person name="Valas R."/>
            <person name="Veluchamy A."/>
            <person name="Ward B.J."/>
            <person name="Allen A."/>
            <person name="Barry K."/>
            <person name="Falciatore A."/>
            <person name="Ferrante M."/>
            <person name="Fortunato A.E."/>
            <person name="Gloeckner G."/>
            <person name="Gruber A."/>
            <person name="Hipkin R."/>
            <person name="Janech M."/>
            <person name="Kroth P."/>
            <person name="Leese F."/>
            <person name="Lindquist E."/>
            <person name="Lyon B.R."/>
            <person name="Martin J."/>
            <person name="Mayer C."/>
            <person name="Parker M."/>
            <person name="Quesneville H."/>
            <person name="Raymond J."/>
            <person name="Uhlig C."/>
            <person name="Valentin K.U."/>
            <person name="Worden A.Z."/>
            <person name="Armbrust E.V."/>
            <person name="Bowler C."/>
            <person name="Green B."/>
            <person name="Moulton V."/>
            <person name="Van Oosterhout C."/>
            <person name="Grigoriev I."/>
        </authorList>
    </citation>
    <scope>NUCLEOTIDE SEQUENCE [LARGE SCALE GENOMIC DNA]</scope>
    <source>
        <strain evidence="4 5">CCMP1102</strain>
    </source>
</reference>
<dbReference type="InterPro" id="IPR046357">
    <property type="entry name" value="PPIase_dom_sf"/>
</dbReference>
<organism evidence="4 5">
    <name type="scientific">Fragilariopsis cylindrus CCMP1102</name>
    <dbReference type="NCBI Taxonomy" id="635003"/>
    <lineage>
        <taxon>Eukaryota</taxon>
        <taxon>Sar</taxon>
        <taxon>Stramenopiles</taxon>
        <taxon>Ochrophyta</taxon>
        <taxon>Bacillariophyta</taxon>
        <taxon>Bacillariophyceae</taxon>
        <taxon>Bacillariophycidae</taxon>
        <taxon>Bacillariales</taxon>
        <taxon>Bacillariaceae</taxon>
        <taxon>Fragilariopsis</taxon>
    </lineage>
</organism>
<protein>
    <recommendedName>
        <fullName evidence="2">Peptidyl-prolyl cis-trans isomerase</fullName>
        <ecNumber evidence="2">5.2.1.8</ecNumber>
    </recommendedName>
</protein>
<dbReference type="PROSITE" id="PS50198">
    <property type="entry name" value="PPIC_PPIASE_2"/>
    <property type="match status" value="1"/>
</dbReference>
<proteinExistence type="predicted"/>
<evidence type="ECO:0000313" key="4">
    <source>
        <dbReference type="EMBL" id="OEU12153.1"/>
    </source>
</evidence>
<sequence length="74" mass="8228">RDQLGSNYKLFGSSAKEYSQCPSSEQRGDLGRFVPGSMAPSFDTICFDSTTPVGQTIGPIQTKHGYHLIYIRKR</sequence>
<dbReference type="PANTHER" id="PTHR43629:SF2">
    <property type="entry name" value="RHODANESE-LIKE_PPIC DOMAIN-CONTAINING PROTEIN 12, CHLOROPLASTIC"/>
    <property type="match status" value="1"/>
</dbReference>
<dbReference type="SUPFAM" id="SSF54534">
    <property type="entry name" value="FKBP-like"/>
    <property type="match status" value="1"/>
</dbReference>
<dbReference type="Gene3D" id="3.10.50.40">
    <property type="match status" value="1"/>
</dbReference>
<evidence type="ECO:0000256" key="2">
    <source>
        <dbReference type="RuleBase" id="RU363014"/>
    </source>
</evidence>
<dbReference type="InParanoid" id="A0A1E7F2S8"/>
<dbReference type="EMBL" id="KV784365">
    <property type="protein sequence ID" value="OEU12153.1"/>
    <property type="molecule type" value="Genomic_DNA"/>
</dbReference>
<feature type="non-terminal residue" evidence="4">
    <location>
        <position position="1"/>
    </location>
</feature>
<dbReference type="KEGG" id="fcy:FRACYDRAFT_155444"/>
<dbReference type="Proteomes" id="UP000095751">
    <property type="component" value="Unassembled WGS sequence"/>
</dbReference>
<feature type="domain" description="PpiC" evidence="3">
    <location>
        <begin position="1"/>
        <end position="73"/>
    </location>
</feature>
<keyword evidence="1 2" id="KW-0697">Rotamase</keyword>
<dbReference type="PANTHER" id="PTHR43629">
    <property type="entry name" value="PEPTIDYL-PROLYL CIS-TRANS ISOMERASE"/>
    <property type="match status" value="1"/>
</dbReference>
<evidence type="ECO:0000256" key="1">
    <source>
        <dbReference type="PROSITE-ProRule" id="PRU00278"/>
    </source>
</evidence>
<keyword evidence="1 2" id="KW-0413">Isomerase</keyword>
<keyword evidence="5" id="KW-1185">Reference proteome</keyword>
<dbReference type="Pfam" id="PF00639">
    <property type="entry name" value="Rotamase"/>
    <property type="match status" value="1"/>
</dbReference>
<feature type="non-terminal residue" evidence="4">
    <location>
        <position position="74"/>
    </location>
</feature>
<evidence type="ECO:0000259" key="3">
    <source>
        <dbReference type="PROSITE" id="PS50198"/>
    </source>
</evidence>